<gene>
    <name evidence="7" type="ORF">C7A17_03350</name>
</gene>
<accession>A0A2R3QJ91</accession>
<name>A0A2R3QJ91_ECTME</name>
<evidence type="ECO:0000256" key="2">
    <source>
        <dbReference type="ARBA" id="ARBA00012438"/>
    </source>
</evidence>
<dbReference type="PANTHER" id="PTHR43304">
    <property type="entry name" value="PHYTOCHROME-LIKE PROTEIN CPH1"/>
    <property type="match status" value="1"/>
</dbReference>
<dbReference type="GO" id="GO:0004673">
    <property type="term" value="F:protein histidine kinase activity"/>
    <property type="evidence" value="ECO:0007669"/>
    <property type="project" value="UniProtKB-EC"/>
</dbReference>
<evidence type="ECO:0000259" key="6">
    <source>
        <dbReference type="PROSITE" id="PS50112"/>
    </source>
</evidence>
<keyword evidence="4" id="KW-0808">Transferase</keyword>
<keyword evidence="3" id="KW-0597">Phosphoprotein</keyword>
<dbReference type="Pfam" id="PF08447">
    <property type="entry name" value="PAS_3"/>
    <property type="match status" value="2"/>
</dbReference>
<dbReference type="InterPro" id="IPR000014">
    <property type="entry name" value="PAS"/>
</dbReference>
<dbReference type="InterPro" id="IPR052162">
    <property type="entry name" value="Sensor_kinase/Photoreceptor"/>
</dbReference>
<dbReference type="PROSITE" id="PS50112">
    <property type="entry name" value="PAS"/>
    <property type="match status" value="1"/>
</dbReference>
<dbReference type="CDD" id="cd00130">
    <property type="entry name" value="PAS"/>
    <property type="match status" value="2"/>
</dbReference>
<dbReference type="RefSeq" id="WP_106736680.1">
    <property type="nucleotide sequence ID" value="NZ_CP027657.1"/>
</dbReference>
<reference evidence="7 8" key="1">
    <citation type="submission" date="2018-03" db="EMBL/GenBank/DDBJ databases">
        <title>Complete genome sequence and methylome analysis of Pseudomonas mendocina NEB 698.</title>
        <authorList>
            <person name="Morgan R.D."/>
        </authorList>
    </citation>
    <scope>NUCLEOTIDE SEQUENCE [LARGE SCALE GENOMIC DNA]</scope>
    <source>
        <strain evidence="7 8">NEB698</strain>
    </source>
</reference>
<dbReference type="EMBL" id="CP027657">
    <property type="protein sequence ID" value="AVO51836.1"/>
    <property type="molecule type" value="Genomic_DNA"/>
</dbReference>
<evidence type="ECO:0000256" key="5">
    <source>
        <dbReference type="ARBA" id="ARBA00022777"/>
    </source>
</evidence>
<dbReference type="Gene3D" id="3.30.450.20">
    <property type="entry name" value="PAS domain"/>
    <property type="match status" value="2"/>
</dbReference>
<dbReference type="NCBIfam" id="TIGR00229">
    <property type="entry name" value="sensory_box"/>
    <property type="match status" value="2"/>
</dbReference>
<dbReference type="SMART" id="SM00091">
    <property type="entry name" value="PAS"/>
    <property type="match status" value="2"/>
</dbReference>
<evidence type="ECO:0000256" key="1">
    <source>
        <dbReference type="ARBA" id="ARBA00000085"/>
    </source>
</evidence>
<evidence type="ECO:0000256" key="3">
    <source>
        <dbReference type="ARBA" id="ARBA00022553"/>
    </source>
</evidence>
<evidence type="ECO:0000256" key="4">
    <source>
        <dbReference type="ARBA" id="ARBA00022679"/>
    </source>
</evidence>
<dbReference type="SUPFAM" id="SSF55785">
    <property type="entry name" value="PYP-like sensor domain (PAS domain)"/>
    <property type="match status" value="2"/>
</dbReference>
<dbReference type="InterPro" id="IPR035965">
    <property type="entry name" value="PAS-like_dom_sf"/>
</dbReference>
<dbReference type="EC" id="2.7.13.3" evidence="2"/>
<keyword evidence="5" id="KW-0418">Kinase</keyword>
<protein>
    <recommendedName>
        <fullName evidence="2">histidine kinase</fullName>
        <ecNumber evidence="2">2.7.13.3</ecNumber>
    </recommendedName>
</protein>
<dbReference type="InterPro" id="IPR013655">
    <property type="entry name" value="PAS_fold_3"/>
</dbReference>
<evidence type="ECO:0000313" key="8">
    <source>
        <dbReference type="Proteomes" id="UP000238327"/>
    </source>
</evidence>
<evidence type="ECO:0000313" key="7">
    <source>
        <dbReference type="EMBL" id="AVO51836.1"/>
    </source>
</evidence>
<sequence>MNGWRRLRDALSGGSRSVDFDALPIALIHLDGAGLIRQANRGWELLSGYRLRDCQQAEHSQFLHIEDRPLWQLGLHSLRDGEAPWVGSLRYMNRTGELRWVEIRLARHGDGFVASLADISAQMPEHQQLQARHRSLSNLLDGLPLMVYRCRNNRNWSMEYVSAGCLELTGYAAQRLVDSQSLTFNGLIHPADRERVWRGVQEALRESRPFAFDYRLLCADGSEKQVSERGRGIYSDLGDLLGLEGIVMERGAAPALLRDVAAGF</sequence>
<dbReference type="PANTHER" id="PTHR43304:SF1">
    <property type="entry name" value="PAC DOMAIN-CONTAINING PROTEIN"/>
    <property type="match status" value="1"/>
</dbReference>
<proteinExistence type="predicted"/>
<comment type="catalytic activity">
    <reaction evidence="1">
        <text>ATP + protein L-histidine = ADP + protein N-phospho-L-histidine.</text>
        <dbReference type="EC" id="2.7.13.3"/>
    </reaction>
</comment>
<dbReference type="AlphaFoldDB" id="A0A2R3QJ91"/>
<dbReference type="Proteomes" id="UP000238327">
    <property type="component" value="Chromosome"/>
</dbReference>
<organism evidence="7 8">
    <name type="scientific">Ectopseudomonas mendocina</name>
    <name type="common">Pseudomonas mendocina</name>
    <dbReference type="NCBI Taxonomy" id="300"/>
    <lineage>
        <taxon>Bacteria</taxon>
        <taxon>Pseudomonadati</taxon>
        <taxon>Pseudomonadota</taxon>
        <taxon>Gammaproteobacteria</taxon>
        <taxon>Pseudomonadales</taxon>
        <taxon>Pseudomonadaceae</taxon>
        <taxon>Ectopseudomonas</taxon>
    </lineage>
</organism>
<feature type="domain" description="PAS" evidence="6">
    <location>
        <begin position="132"/>
        <end position="207"/>
    </location>
</feature>
<dbReference type="OrthoDB" id="344644at2"/>